<dbReference type="PROSITE" id="PS00941">
    <property type="entry name" value="CARBOXYLESTERASE_B_2"/>
    <property type="match status" value="1"/>
</dbReference>
<keyword evidence="4" id="KW-0325">Glycoprotein</keyword>
<evidence type="ECO:0000256" key="5">
    <source>
        <dbReference type="RuleBase" id="RU361235"/>
    </source>
</evidence>
<evidence type="ECO:0000256" key="2">
    <source>
        <dbReference type="ARBA" id="ARBA00022487"/>
    </source>
</evidence>
<sequence length="509" mass="56544">MGVQMYEYGVDYLAFLSIPYAKPPVDALRFKNPEASEPWLGDLNATVLPHNCVQFILAGREDCLYLNVYTPLNALNASSPLPVLVWIHGGGYYMGGSSDNHNFEPLLQRDVIVVMIQYRLGVLGFMSTEDDAAPGNLGLKDQTLAMQWVYDNIAAFGGDTSRITIFGASAGAASVHYQLVAPSAAGLFSGAVMISGNAFGPWASGRDFLWAAQEIAINFGCPTSPSDDLITCLQGVNEHELDAMYLHFAQWNLQPFYFAPRVDGVYIPEEPATLMKEGRYSHVPTLMGINRDEMALESVEWYAVPGLLENLAANFTVLGPITLELYNDEDPVNTATAVYDYYNGGTNFSKENCDNLTKMLSDGFFAIRHDWLAELMVEQDSVYLYELHHRGEHGYTNIYLENGLDLPQAANYISHSDQSQYLFNPKFSELQTPEDRAVGNIFVDTWTNFAKTGNPTSDGSLGFTWEVSSAPDLRHLKIIPNPLMEGDSRSSERVFWNSLPLRINNLLKP</sequence>
<accession>A0AAN8XMN2</accession>
<evidence type="ECO:0000313" key="8">
    <source>
        <dbReference type="Proteomes" id="UP001381693"/>
    </source>
</evidence>
<reference evidence="7 8" key="1">
    <citation type="submission" date="2023-11" db="EMBL/GenBank/DDBJ databases">
        <title>Halocaridina rubra genome assembly.</title>
        <authorList>
            <person name="Smith C."/>
        </authorList>
    </citation>
    <scope>NUCLEOTIDE SEQUENCE [LARGE SCALE GENOMIC DNA]</scope>
    <source>
        <strain evidence="7">EP-1</strain>
        <tissue evidence="7">Whole</tissue>
    </source>
</reference>
<evidence type="ECO:0000256" key="4">
    <source>
        <dbReference type="ARBA" id="ARBA00023180"/>
    </source>
</evidence>
<evidence type="ECO:0000259" key="6">
    <source>
        <dbReference type="Pfam" id="PF00135"/>
    </source>
</evidence>
<gene>
    <name evidence="7" type="primary">CES5A_2</name>
    <name evidence="7" type="ORF">SK128_002045</name>
</gene>
<evidence type="ECO:0000256" key="1">
    <source>
        <dbReference type="ARBA" id="ARBA00005964"/>
    </source>
</evidence>
<dbReference type="InterPro" id="IPR050309">
    <property type="entry name" value="Type-B_Carboxylest/Lipase"/>
</dbReference>
<protein>
    <recommendedName>
        <fullName evidence="5">Carboxylic ester hydrolase</fullName>
        <ecNumber evidence="5">3.1.1.-</ecNumber>
    </recommendedName>
</protein>
<dbReference type="InterPro" id="IPR029058">
    <property type="entry name" value="AB_hydrolase_fold"/>
</dbReference>
<dbReference type="AlphaFoldDB" id="A0AAN8XMN2"/>
<dbReference type="EMBL" id="JAXCGZ010005704">
    <property type="protein sequence ID" value="KAK7081095.1"/>
    <property type="molecule type" value="Genomic_DNA"/>
</dbReference>
<proteinExistence type="inferred from homology"/>
<dbReference type="InterPro" id="IPR002018">
    <property type="entry name" value="CarbesteraseB"/>
</dbReference>
<dbReference type="InterPro" id="IPR019826">
    <property type="entry name" value="Carboxylesterase_B_AS"/>
</dbReference>
<dbReference type="PROSITE" id="PS00122">
    <property type="entry name" value="CARBOXYLESTERASE_B_1"/>
    <property type="match status" value="1"/>
</dbReference>
<dbReference type="Proteomes" id="UP001381693">
    <property type="component" value="Unassembled WGS sequence"/>
</dbReference>
<dbReference type="InterPro" id="IPR019819">
    <property type="entry name" value="Carboxylesterase_B_CS"/>
</dbReference>
<keyword evidence="3 5" id="KW-0378">Hydrolase</keyword>
<keyword evidence="2" id="KW-0719">Serine esterase</keyword>
<dbReference type="GO" id="GO:0052689">
    <property type="term" value="F:carboxylic ester hydrolase activity"/>
    <property type="evidence" value="ECO:0007669"/>
    <property type="project" value="UniProtKB-KW"/>
</dbReference>
<evidence type="ECO:0000313" key="7">
    <source>
        <dbReference type="EMBL" id="KAK7081095.1"/>
    </source>
</evidence>
<dbReference type="PANTHER" id="PTHR11559">
    <property type="entry name" value="CARBOXYLESTERASE"/>
    <property type="match status" value="1"/>
</dbReference>
<dbReference type="EC" id="3.1.1.-" evidence="5"/>
<organism evidence="7 8">
    <name type="scientific">Halocaridina rubra</name>
    <name type="common">Hawaiian red shrimp</name>
    <dbReference type="NCBI Taxonomy" id="373956"/>
    <lineage>
        <taxon>Eukaryota</taxon>
        <taxon>Metazoa</taxon>
        <taxon>Ecdysozoa</taxon>
        <taxon>Arthropoda</taxon>
        <taxon>Crustacea</taxon>
        <taxon>Multicrustacea</taxon>
        <taxon>Malacostraca</taxon>
        <taxon>Eumalacostraca</taxon>
        <taxon>Eucarida</taxon>
        <taxon>Decapoda</taxon>
        <taxon>Pleocyemata</taxon>
        <taxon>Caridea</taxon>
        <taxon>Atyoidea</taxon>
        <taxon>Atyidae</taxon>
        <taxon>Halocaridina</taxon>
    </lineage>
</organism>
<name>A0AAN8XMN2_HALRR</name>
<dbReference type="Pfam" id="PF00135">
    <property type="entry name" value="COesterase"/>
    <property type="match status" value="1"/>
</dbReference>
<evidence type="ECO:0000256" key="3">
    <source>
        <dbReference type="ARBA" id="ARBA00022801"/>
    </source>
</evidence>
<comment type="caution">
    <text evidence="7">The sequence shown here is derived from an EMBL/GenBank/DDBJ whole genome shotgun (WGS) entry which is preliminary data.</text>
</comment>
<comment type="similarity">
    <text evidence="1 5">Belongs to the type-B carboxylesterase/lipase family.</text>
</comment>
<dbReference type="Gene3D" id="3.40.50.1820">
    <property type="entry name" value="alpha/beta hydrolase"/>
    <property type="match status" value="1"/>
</dbReference>
<feature type="domain" description="Carboxylesterase type B" evidence="6">
    <location>
        <begin position="11"/>
        <end position="491"/>
    </location>
</feature>
<keyword evidence="8" id="KW-1185">Reference proteome</keyword>
<dbReference type="SUPFAM" id="SSF53474">
    <property type="entry name" value="alpha/beta-Hydrolases"/>
    <property type="match status" value="1"/>
</dbReference>